<protein>
    <submittedName>
        <fullName evidence="10">Chymotrypsin-1</fullName>
    </submittedName>
</protein>
<evidence type="ECO:0000256" key="7">
    <source>
        <dbReference type="RuleBase" id="RU363034"/>
    </source>
</evidence>
<dbReference type="SMART" id="SM00020">
    <property type="entry name" value="Tryp_SPc"/>
    <property type="match status" value="1"/>
</dbReference>
<reference evidence="10 11" key="1">
    <citation type="submission" date="2015-04" db="EMBL/GenBank/DDBJ databases">
        <title>Lasius niger genome sequencing.</title>
        <authorList>
            <person name="Konorov E.A."/>
            <person name="Nikitin M.A."/>
            <person name="Kirill M.V."/>
            <person name="Chang P."/>
        </authorList>
    </citation>
    <scope>NUCLEOTIDE SEQUENCE [LARGE SCALE GENOMIC DNA]</scope>
    <source>
        <tissue evidence="10">Whole</tissue>
    </source>
</reference>
<dbReference type="PANTHER" id="PTHR24276:SF91">
    <property type="entry name" value="AT26814P-RELATED"/>
    <property type="match status" value="1"/>
</dbReference>
<evidence type="ECO:0000256" key="3">
    <source>
        <dbReference type="ARBA" id="ARBA00022670"/>
    </source>
</evidence>
<evidence type="ECO:0000256" key="4">
    <source>
        <dbReference type="ARBA" id="ARBA00022801"/>
    </source>
</evidence>
<dbReference type="PROSITE" id="PS00134">
    <property type="entry name" value="TRYPSIN_HIS"/>
    <property type="match status" value="1"/>
</dbReference>
<dbReference type="InterPro" id="IPR050430">
    <property type="entry name" value="Peptidase_S1"/>
</dbReference>
<keyword evidence="5 7" id="KW-0720">Serine protease</keyword>
<dbReference type="InterPro" id="IPR043504">
    <property type="entry name" value="Peptidase_S1_PA_chymotrypsin"/>
</dbReference>
<evidence type="ECO:0000256" key="5">
    <source>
        <dbReference type="ARBA" id="ARBA00022825"/>
    </source>
</evidence>
<dbReference type="Proteomes" id="UP000036403">
    <property type="component" value="Unassembled WGS sequence"/>
</dbReference>
<dbReference type="SUPFAM" id="SSF50494">
    <property type="entry name" value="Trypsin-like serine proteases"/>
    <property type="match status" value="1"/>
</dbReference>
<keyword evidence="8" id="KW-0732">Signal</keyword>
<dbReference type="CDD" id="cd00190">
    <property type="entry name" value="Tryp_SPc"/>
    <property type="match status" value="1"/>
</dbReference>
<comment type="similarity">
    <text evidence="2">Belongs to the peptidase S1 family.</text>
</comment>
<evidence type="ECO:0000256" key="6">
    <source>
        <dbReference type="ARBA" id="ARBA00023157"/>
    </source>
</evidence>
<name>A0A0J7KRT3_LASNI</name>
<dbReference type="GO" id="GO:0004252">
    <property type="term" value="F:serine-type endopeptidase activity"/>
    <property type="evidence" value="ECO:0007669"/>
    <property type="project" value="InterPro"/>
</dbReference>
<keyword evidence="4 7" id="KW-0378">Hydrolase</keyword>
<dbReference type="InterPro" id="IPR033116">
    <property type="entry name" value="TRYPSIN_SER"/>
</dbReference>
<evidence type="ECO:0000259" key="9">
    <source>
        <dbReference type="PROSITE" id="PS50240"/>
    </source>
</evidence>
<comment type="caution">
    <text evidence="10">The sequence shown here is derived from an EMBL/GenBank/DDBJ whole genome shotgun (WGS) entry which is preliminary data.</text>
</comment>
<dbReference type="PROSITE" id="PS50240">
    <property type="entry name" value="TRYPSIN_DOM"/>
    <property type="match status" value="1"/>
</dbReference>
<dbReference type="PaxDb" id="67767-A0A0J7KRT3"/>
<evidence type="ECO:0000313" key="10">
    <source>
        <dbReference type="EMBL" id="KMQ92954.1"/>
    </source>
</evidence>
<keyword evidence="3 7" id="KW-0645">Protease</keyword>
<feature type="chain" id="PRO_5005290483" evidence="8">
    <location>
        <begin position="20"/>
        <end position="260"/>
    </location>
</feature>
<accession>A0A0J7KRT3</accession>
<proteinExistence type="inferred from homology"/>
<dbReference type="Pfam" id="PF00089">
    <property type="entry name" value="Trypsin"/>
    <property type="match status" value="1"/>
</dbReference>
<gene>
    <name evidence="10" type="ORF">RF55_7001</name>
</gene>
<dbReference type="InterPro" id="IPR009003">
    <property type="entry name" value="Peptidase_S1_PA"/>
</dbReference>
<evidence type="ECO:0000256" key="2">
    <source>
        <dbReference type="ARBA" id="ARBA00007664"/>
    </source>
</evidence>
<dbReference type="EMBL" id="LBMM01003954">
    <property type="protein sequence ID" value="KMQ92954.1"/>
    <property type="molecule type" value="Genomic_DNA"/>
</dbReference>
<feature type="signal peptide" evidence="8">
    <location>
        <begin position="1"/>
        <end position="19"/>
    </location>
</feature>
<organism evidence="10 11">
    <name type="scientific">Lasius niger</name>
    <name type="common">Black garden ant</name>
    <dbReference type="NCBI Taxonomy" id="67767"/>
    <lineage>
        <taxon>Eukaryota</taxon>
        <taxon>Metazoa</taxon>
        <taxon>Ecdysozoa</taxon>
        <taxon>Arthropoda</taxon>
        <taxon>Hexapoda</taxon>
        <taxon>Insecta</taxon>
        <taxon>Pterygota</taxon>
        <taxon>Neoptera</taxon>
        <taxon>Endopterygota</taxon>
        <taxon>Hymenoptera</taxon>
        <taxon>Apocrita</taxon>
        <taxon>Aculeata</taxon>
        <taxon>Formicoidea</taxon>
        <taxon>Formicidae</taxon>
        <taxon>Formicinae</taxon>
        <taxon>Lasius</taxon>
        <taxon>Lasius</taxon>
    </lineage>
</organism>
<dbReference type="OrthoDB" id="60866at2759"/>
<dbReference type="GO" id="GO:0006508">
    <property type="term" value="P:proteolysis"/>
    <property type="evidence" value="ECO:0007669"/>
    <property type="project" value="UniProtKB-KW"/>
</dbReference>
<sequence length="260" mass="28092">MIKLAILIAVSAIAQQACCDEPERIVGGDIAAIGQFKYQVSLQSYGEHICGGSIISSTHILTAAHCVDDDFYTDDMLIKLFNLQIVVSGTNSPRIGGEKHDIKCIRKHPQYTGEKEGGWKDDIAVITLKKPIKANDVQGPIPLASKNYINGGKRGIVSGWGRTKISGSSSEILRWLSVNVLSQESCLHGHKNPRTNENQICTLEKIGKGACQGDSGGPLVVDGEVVGVVSWVLPCALGKSDVFTNVYNYLDFIEESQSMC</sequence>
<keyword evidence="11" id="KW-1185">Reference proteome</keyword>
<feature type="domain" description="Peptidase S1" evidence="9">
    <location>
        <begin position="25"/>
        <end position="258"/>
    </location>
</feature>
<dbReference type="STRING" id="67767.A0A0J7KRT3"/>
<dbReference type="Gene3D" id="2.40.10.10">
    <property type="entry name" value="Trypsin-like serine proteases"/>
    <property type="match status" value="2"/>
</dbReference>
<dbReference type="FunFam" id="2.40.10.10:FF:000068">
    <property type="entry name" value="transmembrane protease serine 2"/>
    <property type="match status" value="1"/>
</dbReference>
<dbReference type="InterPro" id="IPR001254">
    <property type="entry name" value="Trypsin_dom"/>
</dbReference>
<evidence type="ECO:0000256" key="1">
    <source>
        <dbReference type="ARBA" id="ARBA00004239"/>
    </source>
</evidence>
<dbReference type="AlphaFoldDB" id="A0A0J7KRT3"/>
<evidence type="ECO:0000313" key="11">
    <source>
        <dbReference type="Proteomes" id="UP000036403"/>
    </source>
</evidence>
<dbReference type="GO" id="GO:0005576">
    <property type="term" value="C:extracellular region"/>
    <property type="evidence" value="ECO:0007669"/>
    <property type="project" value="UniProtKB-SubCell"/>
</dbReference>
<dbReference type="FunFam" id="2.40.10.10:FF:000036">
    <property type="entry name" value="Trypsin beta"/>
    <property type="match status" value="1"/>
</dbReference>
<dbReference type="PRINTS" id="PR00722">
    <property type="entry name" value="CHYMOTRYPSIN"/>
</dbReference>
<dbReference type="InterPro" id="IPR001314">
    <property type="entry name" value="Peptidase_S1A"/>
</dbReference>
<comment type="subcellular location">
    <subcellularLocation>
        <location evidence="1">Secreted</location>
        <location evidence="1">Extracellular space</location>
    </subcellularLocation>
</comment>
<evidence type="ECO:0000256" key="8">
    <source>
        <dbReference type="SAM" id="SignalP"/>
    </source>
</evidence>
<keyword evidence="6" id="KW-1015">Disulfide bond</keyword>
<dbReference type="PANTHER" id="PTHR24276">
    <property type="entry name" value="POLYSERASE-RELATED"/>
    <property type="match status" value="1"/>
</dbReference>
<dbReference type="InterPro" id="IPR018114">
    <property type="entry name" value="TRYPSIN_HIS"/>
</dbReference>
<dbReference type="PROSITE" id="PS00135">
    <property type="entry name" value="TRYPSIN_SER"/>
    <property type="match status" value="1"/>
</dbReference>